<keyword evidence="1" id="KW-0472">Membrane</keyword>
<feature type="transmembrane region" description="Helical" evidence="1">
    <location>
        <begin position="116"/>
        <end position="140"/>
    </location>
</feature>
<dbReference type="Pfam" id="PF14237">
    <property type="entry name" value="GYF_2"/>
    <property type="match status" value="1"/>
</dbReference>
<proteinExistence type="predicted"/>
<organism evidence="3 4">
    <name type="scientific">Rubritalea squalenifaciens DSM 18772</name>
    <dbReference type="NCBI Taxonomy" id="1123071"/>
    <lineage>
        <taxon>Bacteria</taxon>
        <taxon>Pseudomonadati</taxon>
        <taxon>Verrucomicrobiota</taxon>
        <taxon>Verrucomicrobiia</taxon>
        <taxon>Verrucomicrobiales</taxon>
        <taxon>Rubritaleaceae</taxon>
        <taxon>Rubritalea</taxon>
    </lineage>
</organism>
<keyword evidence="4" id="KW-1185">Reference proteome</keyword>
<feature type="transmembrane region" description="Helical" evidence="1">
    <location>
        <begin position="198"/>
        <end position="218"/>
    </location>
</feature>
<keyword evidence="1" id="KW-0812">Transmembrane</keyword>
<evidence type="ECO:0000313" key="3">
    <source>
        <dbReference type="EMBL" id="SHI46537.1"/>
    </source>
</evidence>
<dbReference type="EMBL" id="FQYR01000002">
    <property type="protein sequence ID" value="SHI46537.1"/>
    <property type="molecule type" value="Genomic_DNA"/>
</dbReference>
<dbReference type="AlphaFoldDB" id="A0A1M6BCX9"/>
<evidence type="ECO:0000256" key="1">
    <source>
        <dbReference type="SAM" id="Phobius"/>
    </source>
</evidence>
<accession>A0A1M6BCX9</accession>
<feature type="transmembrane region" description="Helical" evidence="1">
    <location>
        <begin position="152"/>
        <end position="178"/>
    </location>
</feature>
<dbReference type="InterPro" id="IPR025640">
    <property type="entry name" value="GYF_2"/>
</dbReference>
<name>A0A1M6BCX9_9BACT</name>
<dbReference type="Proteomes" id="UP000184510">
    <property type="component" value="Unassembled WGS sequence"/>
</dbReference>
<feature type="transmembrane region" description="Helical" evidence="1">
    <location>
        <begin position="242"/>
        <end position="266"/>
    </location>
</feature>
<feature type="domain" description="GYF" evidence="2">
    <location>
        <begin position="15"/>
        <end position="63"/>
    </location>
</feature>
<keyword evidence="1" id="KW-1133">Transmembrane helix</keyword>
<evidence type="ECO:0000259" key="2">
    <source>
        <dbReference type="Pfam" id="PF14237"/>
    </source>
</evidence>
<protein>
    <recommendedName>
        <fullName evidence="2">GYF domain-containing protein</fullName>
    </recommendedName>
</protein>
<sequence length="291" mass="31594">MGVAFFVETPIMSNWYYSKDNQQHGPIGAEELKAKLGSELPADTLVWREGMANWSPARSVTELNFTPQQPMPQAASPMAGAATAEGVLNPYAAPTSNALDMQMVDYPLPFVKRANYGLLLGSWIGGVVLFLIGIVMMGVMSAESYGTPADDVSIPAVLLILLGLGIICFGAILSLIYVHRAWTVLQPAGASTTPGKAVGFLFIPLFNIYWTFVAYWKWAKEWNEAKPRYQSLQHAPQGSEGVFLGASICQCVGIVVSGVGFIQLILQLIGMKSMCEVINFAHEHSAEKGRF</sequence>
<dbReference type="InParanoid" id="A0A1M6BCX9"/>
<dbReference type="STRING" id="1123071.SAMN02745181_0179"/>
<reference evidence="3 4" key="1">
    <citation type="submission" date="2016-11" db="EMBL/GenBank/DDBJ databases">
        <authorList>
            <person name="Jaros S."/>
            <person name="Januszkiewicz K."/>
            <person name="Wedrychowicz H."/>
        </authorList>
    </citation>
    <scope>NUCLEOTIDE SEQUENCE [LARGE SCALE GENOMIC DNA]</scope>
    <source>
        <strain evidence="3 4">DSM 18772</strain>
    </source>
</reference>
<gene>
    <name evidence="3" type="ORF">SAMN02745181_0179</name>
</gene>
<evidence type="ECO:0000313" key="4">
    <source>
        <dbReference type="Proteomes" id="UP000184510"/>
    </source>
</evidence>